<evidence type="ECO:0000256" key="1">
    <source>
        <dbReference type="ARBA" id="ARBA00022578"/>
    </source>
</evidence>
<keyword evidence="2" id="KW-0238">DNA-binding</keyword>
<evidence type="ECO:0008006" key="6">
    <source>
        <dbReference type="Google" id="ProtNLM"/>
    </source>
</evidence>
<proteinExistence type="predicted"/>
<sequence length="57" mass="6539">MKLKERRGVLLSAIGVTEEGKRAVLEIILSREEDATGYWRLLVEVWKKHSFILIVAS</sequence>
<dbReference type="GO" id="GO:0006313">
    <property type="term" value="P:DNA transposition"/>
    <property type="evidence" value="ECO:0007669"/>
    <property type="project" value="InterPro"/>
</dbReference>
<accession>A0AAQ4CWV7</accession>
<dbReference type="GO" id="GO:0003677">
    <property type="term" value="F:DNA binding"/>
    <property type="evidence" value="ECO:0007669"/>
    <property type="project" value="UniProtKB-KW"/>
</dbReference>
<reference evidence="4 5" key="1">
    <citation type="journal article" date="2022" name="Microbiol. Resour. Announc.">
        <title>Complete Genome Sequence of the Hyperthermophilic and Acidophilic Archaeon Saccharolobus caldissimus Strain HS-3T.</title>
        <authorList>
            <person name="Sakai H.D."/>
            <person name="Kurosawa N."/>
        </authorList>
    </citation>
    <scope>NUCLEOTIDE SEQUENCE [LARGE SCALE GENOMIC DNA]</scope>
    <source>
        <strain evidence="4 5">JCM32116</strain>
    </source>
</reference>
<evidence type="ECO:0000256" key="2">
    <source>
        <dbReference type="ARBA" id="ARBA00023125"/>
    </source>
</evidence>
<evidence type="ECO:0000256" key="3">
    <source>
        <dbReference type="ARBA" id="ARBA00023172"/>
    </source>
</evidence>
<keyword evidence="3" id="KW-0233">DNA recombination</keyword>
<dbReference type="InterPro" id="IPR001207">
    <property type="entry name" value="Transposase_mutator"/>
</dbReference>
<dbReference type="GO" id="GO:0004803">
    <property type="term" value="F:transposase activity"/>
    <property type="evidence" value="ECO:0007669"/>
    <property type="project" value="InterPro"/>
</dbReference>
<dbReference type="KEGG" id="scas:SACC_33050"/>
<dbReference type="PANTHER" id="PTHR33217">
    <property type="entry name" value="TRANSPOSASE FOR INSERTION SEQUENCE ELEMENT IS1081"/>
    <property type="match status" value="1"/>
</dbReference>
<keyword evidence="5" id="KW-1185">Reference proteome</keyword>
<dbReference type="PANTHER" id="PTHR33217:SF7">
    <property type="entry name" value="TRANSPOSASE FOR INSERTION SEQUENCE ELEMENT IS1081"/>
    <property type="match status" value="1"/>
</dbReference>
<dbReference type="AlphaFoldDB" id="A0AAQ4CWV7"/>
<evidence type="ECO:0000313" key="4">
    <source>
        <dbReference type="EMBL" id="BDC00289.1"/>
    </source>
</evidence>
<keyword evidence="1" id="KW-0815">Transposition</keyword>
<dbReference type="EMBL" id="AP025226">
    <property type="protein sequence ID" value="BDC00289.1"/>
    <property type="molecule type" value="Genomic_DNA"/>
</dbReference>
<evidence type="ECO:0000313" key="5">
    <source>
        <dbReference type="Proteomes" id="UP001319921"/>
    </source>
</evidence>
<name>A0AAQ4CWV7_9CREN</name>
<protein>
    <recommendedName>
        <fullName evidence="6">Transposase</fullName>
    </recommendedName>
</protein>
<organism evidence="4 5">
    <name type="scientific">Saccharolobus caldissimus</name>
    <dbReference type="NCBI Taxonomy" id="1702097"/>
    <lineage>
        <taxon>Archaea</taxon>
        <taxon>Thermoproteota</taxon>
        <taxon>Thermoprotei</taxon>
        <taxon>Sulfolobales</taxon>
        <taxon>Sulfolobaceae</taxon>
        <taxon>Saccharolobus</taxon>
    </lineage>
</organism>
<dbReference type="Proteomes" id="UP001319921">
    <property type="component" value="Chromosome"/>
</dbReference>
<gene>
    <name evidence="4" type="ORF">SACC_33050</name>
</gene>